<organism evidence="1 2">
    <name type="scientific">Candidatus Gemmiger excrementigallinarum</name>
    <dbReference type="NCBI Taxonomy" id="2838609"/>
    <lineage>
        <taxon>Bacteria</taxon>
        <taxon>Bacillati</taxon>
        <taxon>Bacillota</taxon>
        <taxon>Clostridia</taxon>
        <taxon>Eubacteriales</taxon>
        <taxon>Gemmiger</taxon>
    </lineage>
</organism>
<reference evidence="1" key="1">
    <citation type="journal article" date="2021" name="PeerJ">
        <title>Extensive microbial diversity within the chicken gut microbiome revealed by metagenomics and culture.</title>
        <authorList>
            <person name="Gilroy R."/>
            <person name="Ravi A."/>
            <person name="Getino M."/>
            <person name="Pursley I."/>
            <person name="Horton D.L."/>
            <person name="Alikhan N.F."/>
            <person name="Baker D."/>
            <person name="Gharbi K."/>
            <person name="Hall N."/>
            <person name="Watson M."/>
            <person name="Adriaenssens E.M."/>
            <person name="Foster-Nyarko E."/>
            <person name="Jarju S."/>
            <person name="Secka A."/>
            <person name="Antonio M."/>
            <person name="Oren A."/>
            <person name="Chaudhuri R.R."/>
            <person name="La Ragione R."/>
            <person name="Hildebrand F."/>
            <person name="Pallen M.J."/>
        </authorList>
    </citation>
    <scope>NUCLEOTIDE SEQUENCE</scope>
    <source>
        <strain evidence="1">ChiSxjej1B13-11774</strain>
    </source>
</reference>
<evidence type="ECO:0000313" key="2">
    <source>
        <dbReference type="Proteomes" id="UP000824048"/>
    </source>
</evidence>
<gene>
    <name evidence="1" type="ORF">H9811_06705</name>
</gene>
<dbReference type="Proteomes" id="UP000824048">
    <property type="component" value="Unassembled WGS sequence"/>
</dbReference>
<proteinExistence type="predicted"/>
<dbReference type="AlphaFoldDB" id="A0A9D2JB42"/>
<protein>
    <submittedName>
        <fullName evidence="1">Histidinol phosphatase</fullName>
    </submittedName>
</protein>
<name>A0A9D2JB42_9FIRM</name>
<dbReference type="SUPFAM" id="SSF52540">
    <property type="entry name" value="P-loop containing nucleoside triphosphate hydrolases"/>
    <property type="match status" value="1"/>
</dbReference>
<dbReference type="InterPro" id="IPR027417">
    <property type="entry name" value="P-loop_NTPase"/>
</dbReference>
<evidence type="ECO:0000313" key="1">
    <source>
        <dbReference type="EMBL" id="HIZ42234.1"/>
    </source>
</evidence>
<comment type="caution">
    <text evidence="1">The sequence shown here is derived from an EMBL/GenBank/DDBJ whole genome shotgun (WGS) entry which is preliminary data.</text>
</comment>
<feature type="non-terminal residue" evidence="1">
    <location>
        <position position="1"/>
    </location>
</feature>
<sequence>KQNNRNKNRMKITLATKLTTNAHSVYSKKKKDKNNVTKIAELLRSIDINLYLSSEDANRLNNLIATLADRTTDETIKSFIEWEATVLSNYSIEQIKSIADKNTDTKSHPSTTGFYDFAIRRLRLLKNVRTILKALSAAPKNEDAYLGVLEDKGSIYIRSSYRMLCPESRTSEFALGIRNLREVNTSLNNLQNEICSASLVSVVSQFNDLCREHNIKDVAPFIGLSKLIVGEGKEGGKDHLPYEPSNGEKGILLLQKSLSSPADAYLIDEPELGMGNSYIDQCIRPKLSDLAKEHKIVVVATHNANIAVRTLPYQTIFRKYDKGVYYTYTGNPFTNKLVDINDPDNVLSWKDESMHTLEGGKEAFYEREHIYEIGSHQC</sequence>
<dbReference type="EMBL" id="DXBP01000044">
    <property type="protein sequence ID" value="HIZ42234.1"/>
    <property type="molecule type" value="Genomic_DNA"/>
</dbReference>
<accession>A0A9D2JB42</accession>
<reference evidence="1" key="2">
    <citation type="submission" date="2021-04" db="EMBL/GenBank/DDBJ databases">
        <authorList>
            <person name="Gilroy R."/>
        </authorList>
    </citation>
    <scope>NUCLEOTIDE SEQUENCE</scope>
    <source>
        <strain evidence="1">ChiSxjej1B13-11774</strain>
    </source>
</reference>
<dbReference type="Gene3D" id="3.40.50.300">
    <property type="entry name" value="P-loop containing nucleotide triphosphate hydrolases"/>
    <property type="match status" value="1"/>
</dbReference>